<dbReference type="Proteomes" id="UP000078252">
    <property type="component" value="Unassembled WGS sequence"/>
</dbReference>
<dbReference type="OrthoDB" id="10003615at2"/>
<keyword evidence="1" id="KW-0812">Transmembrane</keyword>
<dbReference type="RefSeq" id="WP_058726903.1">
    <property type="nucleotide sequence ID" value="NZ_LDQC01000096.1"/>
</dbReference>
<proteinExistence type="predicted"/>
<protein>
    <submittedName>
        <fullName evidence="2">Uncharacterized protein</fullName>
    </submittedName>
</protein>
<evidence type="ECO:0000313" key="3">
    <source>
        <dbReference type="Proteomes" id="UP000078252"/>
    </source>
</evidence>
<comment type="caution">
    <text evidence="2">The sequence shown here is derived from an EMBL/GenBank/DDBJ whole genome shotgun (WGS) entry which is preliminary data.</text>
</comment>
<evidence type="ECO:0000313" key="2">
    <source>
        <dbReference type="EMBL" id="KTR02818.1"/>
    </source>
</evidence>
<feature type="transmembrane region" description="Helical" evidence="1">
    <location>
        <begin position="42"/>
        <end position="67"/>
    </location>
</feature>
<keyword evidence="1" id="KW-1133">Transmembrane helix</keyword>
<keyword evidence="1" id="KW-0472">Membrane</keyword>
<dbReference type="EMBL" id="LDQC01000096">
    <property type="protein sequence ID" value="KTR02818.1"/>
    <property type="molecule type" value="Genomic_DNA"/>
</dbReference>
<name>A0A175RH39_9MICO</name>
<dbReference type="AlphaFoldDB" id="A0A175RH39"/>
<reference evidence="2 3" key="1">
    <citation type="journal article" date="2016" name="Front. Microbiol.">
        <title>Genomic Resource of Rice Seed Associated Bacteria.</title>
        <authorList>
            <person name="Midha S."/>
            <person name="Bansal K."/>
            <person name="Sharma S."/>
            <person name="Kumar N."/>
            <person name="Patil P.P."/>
            <person name="Chaudhry V."/>
            <person name="Patil P.B."/>
        </authorList>
    </citation>
    <scope>NUCLEOTIDE SEQUENCE [LARGE SCALE GENOMIC DNA]</scope>
    <source>
        <strain evidence="2 3">NS184</strain>
    </source>
</reference>
<dbReference type="STRING" id="33881.NS184_15050"/>
<gene>
    <name evidence="2" type="ORF">NS184_15050</name>
</gene>
<dbReference type="PATRIC" id="fig|33881.3.peg.3546"/>
<evidence type="ECO:0000256" key="1">
    <source>
        <dbReference type="SAM" id="Phobius"/>
    </source>
</evidence>
<organism evidence="2 3">
    <name type="scientific">Curtobacterium luteum</name>
    <dbReference type="NCBI Taxonomy" id="33881"/>
    <lineage>
        <taxon>Bacteria</taxon>
        <taxon>Bacillati</taxon>
        <taxon>Actinomycetota</taxon>
        <taxon>Actinomycetes</taxon>
        <taxon>Micrococcales</taxon>
        <taxon>Microbacteriaceae</taxon>
        <taxon>Curtobacterium</taxon>
    </lineage>
</organism>
<accession>A0A175RH39</accession>
<sequence length="69" mass="6994">MTTIADTDLLVGPKSAHQSVSVSGRHHRSPFSEVRAARRQRALAVVAVCTGIVSVSVAASAAVVLGLGA</sequence>